<evidence type="ECO:0000313" key="9">
    <source>
        <dbReference type="Proteomes" id="UP000823616"/>
    </source>
</evidence>
<comment type="function">
    <text evidence="6">HflC and HflK could encode or regulate a protease.</text>
</comment>
<evidence type="ECO:0000256" key="4">
    <source>
        <dbReference type="ARBA" id="ARBA00022989"/>
    </source>
</evidence>
<dbReference type="InterPro" id="IPR001107">
    <property type="entry name" value="Band_7"/>
</dbReference>
<dbReference type="CDD" id="cd03404">
    <property type="entry name" value="SPFH_HflK"/>
    <property type="match status" value="1"/>
</dbReference>
<comment type="caution">
    <text evidence="8">The sequence shown here is derived from an EMBL/GenBank/DDBJ whole genome shotgun (WGS) entry which is preliminary data.</text>
</comment>
<protein>
    <recommendedName>
        <fullName evidence="6">Protein HflK</fullName>
    </recommendedName>
</protein>
<keyword evidence="8" id="KW-0645">Protease</keyword>
<dbReference type="NCBIfam" id="TIGR01933">
    <property type="entry name" value="hflK"/>
    <property type="match status" value="1"/>
</dbReference>
<dbReference type="Proteomes" id="UP000823616">
    <property type="component" value="Unassembled WGS sequence"/>
</dbReference>
<keyword evidence="8" id="KW-0378">Hydrolase</keyword>
<dbReference type="PANTHER" id="PTHR43327:SF2">
    <property type="entry name" value="MODULATOR OF FTSH PROTEASE HFLK"/>
    <property type="match status" value="1"/>
</dbReference>
<dbReference type="InterPro" id="IPR036013">
    <property type="entry name" value="Band_7/SPFH_dom_sf"/>
</dbReference>
<evidence type="ECO:0000256" key="3">
    <source>
        <dbReference type="ARBA" id="ARBA00022692"/>
    </source>
</evidence>
<organism evidence="8 9">
    <name type="scientific">Candidatus Avitreponema avistercoris</name>
    <dbReference type="NCBI Taxonomy" id="2840705"/>
    <lineage>
        <taxon>Bacteria</taxon>
        <taxon>Pseudomonadati</taxon>
        <taxon>Spirochaetota</taxon>
        <taxon>Spirochaetia</taxon>
        <taxon>Spirochaetales</taxon>
        <taxon>Candidatus Avitreponema</taxon>
    </lineage>
</organism>
<comment type="subunit">
    <text evidence="6">HflC and HflK may interact to form a multimeric complex.</text>
</comment>
<evidence type="ECO:0000256" key="6">
    <source>
        <dbReference type="RuleBase" id="RU364113"/>
    </source>
</evidence>
<evidence type="ECO:0000256" key="2">
    <source>
        <dbReference type="ARBA" id="ARBA00006971"/>
    </source>
</evidence>
<dbReference type="SMART" id="SM00244">
    <property type="entry name" value="PHB"/>
    <property type="match status" value="1"/>
</dbReference>
<keyword evidence="4 6" id="KW-1133">Transmembrane helix</keyword>
<gene>
    <name evidence="8" type="primary">hflK</name>
    <name evidence="8" type="ORF">IAA96_01130</name>
</gene>
<dbReference type="GO" id="GO:0006508">
    <property type="term" value="P:proteolysis"/>
    <property type="evidence" value="ECO:0007669"/>
    <property type="project" value="UniProtKB-KW"/>
</dbReference>
<dbReference type="Gene3D" id="3.30.479.30">
    <property type="entry name" value="Band 7 domain"/>
    <property type="match status" value="1"/>
</dbReference>
<dbReference type="GO" id="GO:0008233">
    <property type="term" value="F:peptidase activity"/>
    <property type="evidence" value="ECO:0007669"/>
    <property type="project" value="UniProtKB-KW"/>
</dbReference>
<dbReference type="Pfam" id="PF01145">
    <property type="entry name" value="Band_7"/>
    <property type="match status" value="1"/>
</dbReference>
<comment type="similarity">
    <text evidence="2 6">Belongs to the band 7/mec-2 family. HflK subfamily.</text>
</comment>
<dbReference type="PANTHER" id="PTHR43327">
    <property type="entry name" value="STOMATIN-LIKE PROTEIN 2, MITOCHONDRIAL"/>
    <property type="match status" value="1"/>
</dbReference>
<feature type="domain" description="Band 7" evidence="7">
    <location>
        <begin position="29"/>
        <end position="212"/>
    </location>
</feature>
<dbReference type="GO" id="GO:0016020">
    <property type="term" value="C:membrane"/>
    <property type="evidence" value="ECO:0007669"/>
    <property type="project" value="UniProtKB-SubCell"/>
</dbReference>
<proteinExistence type="inferred from homology"/>
<dbReference type="AlphaFoldDB" id="A0A9D9EN91"/>
<feature type="transmembrane region" description="Helical" evidence="6">
    <location>
        <begin position="14"/>
        <end position="34"/>
    </location>
</feature>
<dbReference type="EMBL" id="JADIMS010000016">
    <property type="protein sequence ID" value="MBO8449690.1"/>
    <property type="molecule type" value="Genomic_DNA"/>
</dbReference>
<accession>A0A9D9EN91</accession>
<comment type="subcellular location">
    <subcellularLocation>
        <location evidence="1">Membrane</location>
        <topology evidence="1">Single-pass membrane protein</topology>
    </subcellularLocation>
</comment>
<keyword evidence="5 6" id="KW-0472">Membrane</keyword>
<evidence type="ECO:0000313" key="8">
    <source>
        <dbReference type="EMBL" id="MBO8449690.1"/>
    </source>
</evidence>
<keyword evidence="3 6" id="KW-0812">Transmembrane</keyword>
<evidence type="ECO:0000256" key="1">
    <source>
        <dbReference type="ARBA" id="ARBA00004167"/>
    </source>
</evidence>
<reference evidence="8" key="2">
    <citation type="journal article" date="2021" name="PeerJ">
        <title>Extensive microbial diversity within the chicken gut microbiome revealed by metagenomics and culture.</title>
        <authorList>
            <person name="Gilroy R."/>
            <person name="Ravi A."/>
            <person name="Getino M."/>
            <person name="Pursley I."/>
            <person name="Horton D.L."/>
            <person name="Alikhan N.F."/>
            <person name="Baker D."/>
            <person name="Gharbi K."/>
            <person name="Hall N."/>
            <person name="Watson M."/>
            <person name="Adriaenssens E.M."/>
            <person name="Foster-Nyarko E."/>
            <person name="Jarju S."/>
            <person name="Secka A."/>
            <person name="Antonio M."/>
            <person name="Oren A."/>
            <person name="Chaudhuri R.R."/>
            <person name="La Ragione R."/>
            <person name="Hildebrand F."/>
            <person name="Pallen M.J."/>
        </authorList>
    </citation>
    <scope>NUCLEOTIDE SEQUENCE</scope>
    <source>
        <strain evidence="8">B3-4054</strain>
    </source>
</reference>
<sequence>MTQKEKLQRLRKPVLRGAAIVVVLGFILTSVFIVDQTEDSVVTRFGKYQSTVGPGLHFKLPFGIDRHYNVPTKIVQTEQFGFRTTGGRVITAAGQAGLSHESTMLTGDLNIVDVEWIIQYRINDPRAWLFNVERDVRVSTIRDVSQAVINALVGDRAILDVMGPERTAIESNAVTMMNTQLQEFGLGVSVISVQLQNIVPPPGVQAAFEDVNKAIQDMNRLINEGKEAYNTEIPKAAGEAEQMIQVAQGYATERVNRANGDVARFNAVYGEYRRAPDVTRNRLYLETWESLFSEKDGSSLVDRDLDNFLPLKNLGQGGAQ</sequence>
<dbReference type="InterPro" id="IPR050710">
    <property type="entry name" value="Band7/mec-2_domain"/>
</dbReference>
<dbReference type="InterPro" id="IPR010201">
    <property type="entry name" value="HflK"/>
</dbReference>
<evidence type="ECO:0000259" key="7">
    <source>
        <dbReference type="SMART" id="SM00244"/>
    </source>
</evidence>
<name>A0A9D9EN91_9SPIR</name>
<evidence type="ECO:0000256" key="5">
    <source>
        <dbReference type="ARBA" id="ARBA00023136"/>
    </source>
</evidence>
<dbReference type="SUPFAM" id="SSF117892">
    <property type="entry name" value="Band 7/SPFH domain"/>
    <property type="match status" value="1"/>
</dbReference>
<reference evidence="8" key="1">
    <citation type="submission" date="2020-10" db="EMBL/GenBank/DDBJ databases">
        <authorList>
            <person name="Gilroy R."/>
        </authorList>
    </citation>
    <scope>NUCLEOTIDE SEQUENCE</scope>
    <source>
        <strain evidence="8">B3-4054</strain>
    </source>
</reference>